<dbReference type="Pfam" id="PF13727">
    <property type="entry name" value="CoA_binding_3"/>
    <property type="match status" value="1"/>
</dbReference>
<evidence type="ECO:0000313" key="4">
    <source>
        <dbReference type="EMBL" id="OBQ55173.1"/>
    </source>
</evidence>
<dbReference type="RefSeq" id="WP_066852906.1">
    <property type="nucleotide sequence ID" value="NZ_JXMS01000005.1"/>
</dbReference>
<feature type="domain" description="Polysaccharide biosynthesis protein CapD-like" evidence="3">
    <location>
        <begin position="280"/>
        <end position="573"/>
    </location>
</feature>
<gene>
    <name evidence="4" type="ORF">SP90_04160</name>
</gene>
<accession>A0A1B7XI36</accession>
<dbReference type="InterPro" id="IPR029063">
    <property type="entry name" value="SAM-dependent_MTases_sf"/>
</dbReference>
<evidence type="ECO:0000256" key="1">
    <source>
        <dbReference type="ARBA" id="ARBA00007430"/>
    </source>
</evidence>
<keyword evidence="2" id="KW-0812">Transmembrane</keyword>
<dbReference type="STRING" id="1560234.SP90_04160"/>
<feature type="transmembrane region" description="Helical" evidence="2">
    <location>
        <begin position="76"/>
        <end position="97"/>
    </location>
</feature>
<comment type="similarity">
    <text evidence="1">Belongs to the polysaccharide synthase family.</text>
</comment>
<keyword evidence="2" id="KW-1133">Transmembrane helix</keyword>
<keyword evidence="2" id="KW-0472">Membrane</keyword>
<evidence type="ECO:0000256" key="2">
    <source>
        <dbReference type="SAM" id="Phobius"/>
    </source>
</evidence>
<evidence type="ECO:0000259" key="3">
    <source>
        <dbReference type="Pfam" id="PF02719"/>
    </source>
</evidence>
<dbReference type="CDD" id="cd05237">
    <property type="entry name" value="UDP_invert_4-6DH_SDR_e"/>
    <property type="match status" value="1"/>
</dbReference>
<dbReference type="SUPFAM" id="SSF53335">
    <property type="entry name" value="S-adenosyl-L-methionine-dependent methyltransferases"/>
    <property type="match status" value="1"/>
</dbReference>
<feature type="transmembrane region" description="Helical" evidence="2">
    <location>
        <begin position="44"/>
        <end position="64"/>
    </location>
</feature>
<dbReference type="InterPro" id="IPR051203">
    <property type="entry name" value="Polysaccharide_Synthase-Rel"/>
</dbReference>
<organism evidence="4 5">
    <name type="scientific">Halodesulfovibrio spirochaetisodalis</name>
    <dbReference type="NCBI Taxonomy" id="1560234"/>
    <lineage>
        <taxon>Bacteria</taxon>
        <taxon>Pseudomonadati</taxon>
        <taxon>Thermodesulfobacteriota</taxon>
        <taxon>Desulfovibrionia</taxon>
        <taxon>Desulfovibrionales</taxon>
        <taxon>Desulfovibrionaceae</taxon>
        <taxon>Halodesulfovibrio</taxon>
    </lineage>
</organism>
<reference evidence="4 5" key="1">
    <citation type="submission" date="2015-01" db="EMBL/GenBank/DDBJ databases">
        <title>Desulfovibrio sp. JC271 draft genome sequence.</title>
        <authorList>
            <person name="Shivani Y."/>
            <person name="Subhash Y."/>
            <person name="Sasikala C."/>
            <person name="Ramana C.V."/>
        </authorList>
    </citation>
    <scope>NUCLEOTIDE SEQUENCE [LARGE SCALE GENOMIC DNA]</scope>
    <source>
        <strain evidence="4 5">JC271</strain>
    </source>
</reference>
<keyword evidence="5" id="KW-1185">Reference proteome</keyword>
<dbReference type="Gene3D" id="3.40.50.720">
    <property type="entry name" value="NAD(P)-binding Rossmann-like Domain"/>
    <property type="match status" value="2"/>
</dbReference>
<name>A0A1B7XI36_9BACT</name>
<dbReference type="PANTHER" id="PTHR43318:SF1">
    <property type="entry name" value="POLYSACCHARIDE BIOSYNTHESIS PROTEIN EPSC-RELATED"/>
    <property type="match status" value="1"/>
</dbReference>
<dbReference type="Pfam" id="PF02719">
    <property type="entry name" value="Polysacc_synt_2"/>
    <property type="match status" value="1"/>
</dbReference>
<comment type="caution">
    <text evidence="4">The sequence shown here is derived from an EMBL/GenBank/DDBJ whole genome shotgun (WGS) entry which is preliminary data.</text>
</comment>
<protein>
    <submittedName>
        <fullName evidence="4">Capsular biosynthesis protein</fullName>
    </submittedName>
</protein>
<evidence type="ECO:0000313" key="5">
    <source>
        <dbReference type="Proteomes" id="UP000091979"/>
    </source>
</evidence>
<dbReference type="EMBL" id="JXMS01000005">
    <property type="protein sequence ID" value="OBQ55173.1"/>
    <property type="molecule type" value="Genomic_DNA"/>
</dbReference>
<dbReference type="PATRIC" id="fig|1560234.3.peg.2779"/>
<feature type="transmembrane region" description="Helical" evidence="2">
    <location>
        <begin position="109"/>
        <end position="126"/>
    </location>
</feature>
<dbReference type="PANTHER" id="PTHR43318">
    <property type="entry name" value="UDP-N-ACETYLGLUCOSAMINE 4,6-DEHYDRATASE"/>
    <property type="match status" value="1"/>
</dbReference>
<dbReference type="AlphaFoldDB" id="A0A1B7XI36"/>
<dbReference type="InterPro" id="IPR036291">
    <property type="entry name" value="NAD(P)-bd_dom_sf"/>
</dbReference>
<sequence length="627" mass="69736">MWTLTRRQKQLVMLLADCLILPLSLWAAWSLRLGEPWPQDMMRFLWMYPFVIVVGVILNHRFGLYHSVVHYMGSRAIWAIASAGFLTTVALSVAAFLAGDNSFPRSVPFIFALLCIAIIGTSRMLVRSYYLWKTGHLTEKVPVVIYGAGEAGVQLLEALSRGDQYKPVAFLDDDRNFWQQKIYGKVVYPPEQLERLIKEKGVEKILLAIPEASRTKRQELLKTLADYPVHVLTVPSIEDQLSGRFSEGQLLEIELDDLLGREIVPPKPSLFEKNIAGKNVLVTGAGGSIGSELCRQILKSKPAVLVLYELSEYSLYAIDQELRKLISTAYNDDIVLVPILGNVCNNVRVEEVLAQYKINTIYHAAAYKHVPMVEHNIFEGIRNNILGTGVLANAALQHDVESFVLISTDKAVRPTNVMGATKRAAELILQALSIEASNTTFSMVRFGNVLGSSGSVVPLFRKQLASGGPLTVTHPEITRYFMSIAEASQLVIQAGAMAHGGDVFVLDMGEPVKITHLARQMIRFAGLTVREESSPNGDVGIEYVGLRPGEKLYEELLIDDTAYETEHPKILRASDEGQPLQVIQNFLHEFKVLEKNNDCVQMRANLAELVTGFTPAQDVVDYLNSKQ</sequence>
<feature type="transmembrane region" description="Helical" evidence="2">
    <location>
        <begin position="12"/>
        <end position="32"/>
    </location>
</feature>
<dbReference type="Proteomes" id="UP000091979">
    <property type="component" value="Unassembled WGS sequence"/>
</dbReference>
<dbReference type="InterPro" id="IPR003869">
    <property type="entry name" value="Polysac_CapD-like"/>
</dbReference>
<proteinExistence type="inferred from homology"/>
<dbReference type="SUPFAM" id="SSF51735">
    <property type="entry name" value="NAD(P)-binding Rossmann-fold domains"/>
    <property type="match status" value="1"/>
</dbReference>